<dbReference type="InterPro" id="IPR006674">
    <property type="entry name" value="HD_domain"/>
</dbReference>
<evidence type="ECO:0000313" key="3">
    <source>
        <dbReference type="Proteomes" id="UP001500393"/>
    </source>
</evidence>
<name>A0ABN2E5A3_9ACTN</name>
<evidence type="ECO:0000259" key="1">
    <source>
        <dbReference type="Pfam" id="PF01966"/>
    </source>
</evidence>
<evidence type="ECO:0000313" key="2">
    <source>
        <dbReference type="EMBL" id="GAA1596891.1"/>
    </source>
</evidence>
<dbReference type="RefSeq" id="WP_344219559.1">
    <property type="nucleotide sequence ID" value="NZ_BAAAOS010000045.1"/>
</dbReference>
<gene>
    <name evidence="2" type="ORF">GCM10009789_58610</name>
</gene>
<dbReference type="InterPro" id="IPR006675">
    <property type="entry name" value="HDIG_dom"/>
</dbReference>
<dbReference type="Pfam" id="PF01966">
    <property type="entry name" value="HD"/>
    <property type="match status" value="1"/>
</dbReference>
<feature type="domain" description="HD" evidence="1">
    <location>
        <begin position="28"/>
        <end position="145"/>
    </location>
</feature>
<dbReference type="CDD" id="cd00077">
    <property type="entry name" value="HDc"/>
    <property type="match status" value="1"/>
</dbReference>
<dbReference type="InterPro" id="IPR003607">
    <property type="entry name" value="HD/PDEase_dom"/>
</dbReference>
<comment type="caution">
    <text evidence="2">The sequence shown here is derived from an EMBL/GenBank/DDBJ whole genome shotgun (WGS) entry which is preliminary data.</text>
</comment>
<dbReference type="NCBIfam" id="TIGR00277">
    <property type="entry name" value="HDIG"/>
    <property type="match status" value="1"/>
</dbReference>
<dbReference type="SUPFAM" id="SSF109604">
    <property type="entry name" value="HD-domain/PDEase-like"/>
    <property type="match status" value="1"/>
</dbReference>
<dbReference type="EMBL" id="BAAAOS010000045">
    <property type="protein sequence ID" value="GAA1596891.1"/>
    <property type="molecule type" value="Genomic_DNA"/>
</dbReference>
<accession>A0ABN2E5A3</accession>
<protein>
    <submittedName>
        <fullName evidence="2">HD domain-containing protein</fullName>
    </submittedName>
</protein>
<proteinExistence type="predicted"/>
<dbReference type="Proteomes" id="UP001500393">
    <property type="component" value="Unassembled WGS sequence"/>
</dbReference>
<organism evidence="2 3">
    <name type="scientific">Kribbella sancticallisti</name>
    <dbReference type="NCBI Taxonomy" id="460087"/>
    <lineage>
        <taxon>Bacteria</taxon>
        <taxon>Bacillati</taxon>
        <taxon>Actinomycetota</taxon>
        <taxon>Actinomycetes</taxon>
        <taxon>Propionibacteriales</taxon>
        <taxon>Kribbellaceae</taxon>
        <taxon>Kribbella</taxon>
    </lineage>
</organism>
<dbReference type="Gene3D" id="1.10.3210.10">
    <property type="entry name" value="Hypothetical protein af1432"/>
    <property type="match status" value="1"/>
</dbReference>
<reference evidence="2 3" key="1">
    <citation type="journal article" date="2019" name="Int. J. Syst. Evol. Microbiol.">
        <title>The Global Catalogue of Microorganisms (GCM) 10K type strain sequencing project: providing services to taxonomists for standard genome sequencing and annotation.</title>
        <authorList>
            <consortium name="The Broad Institute Genomics Platform"/>
            <consortium name="The Broad Institute Genome Sequencing Center for Infectious Disease"/>
            <person name="Wu L."/>
            <person name="Ma J."/>
        </authorList>
    </citation>
    <scope>NUCLEOTIDE SEQUENCE [LARGE SCALE GENOMIC DNA]</scope>
    <source>
        <strain evidence="2 3">JCM 14969</strain>
    </source>
</reference>
<sequence>MTLPSDEEIRALHEKYAPTAAAFELVQTHCRIVCEIAEQLIVTNDLAVDVELVRAGSLLHDIGVYRLYDVGGELDPTDYIRHGILGEEVLRDLGLPDALGRFCSHHTGVGLTRDDIQRQRLPLPPGDFLPESVEEELVLYADKFHSKRGAGVFVSADTYATSVRRFGPDNVRRFAALRQRYGVPDLGALAQATGHALS</sequence>
<keyword evidence="3" id="KW-1185">Reference proteome</keyword>